<keyword evidence="1" id="KW-0472">Membrane</keyword>
<keyword evidence="3" id="KW-1185">Reference proteome</keyword>
<dbReference type="Proteomes" id="UP000255326">
    <property type="component" value="Unassembled WGS sequence"/>
</dbReference>
<gene>
    <name evidence="2" type="ORF">DFR59_1058</name>
</gene>
<protein>
    <submittedName>
        <fullName evidence="2">Uncharacterized protein</fullName>
    </submittedName>
</protein>
<keyword evidence="1" id="KW-0812">Transmembrane</keyword>
<dbReference type="AlphaFoldDB" id="A0A370GGC4"/>
<accession>A0A370GGC4</accession>
<evidence type="ECO:0000313" key="2">
    <source>
        <dbReference type="EMBL" id="RDI42169.1"/>
    </source>
</evidence>
<proteinExistence type="predicted"/>
<name>A0A370GGC4_9BACI</name>
<feature type="transmembrane region" description="Helical" evidence="1">
    <location>
        <begin position="49"/>
        <end position="70"/>
    </location>
</feature>
<evidence type="ECO:0000256" key="1">
    <source>
        <dbReference type="SAM" id="Phobius"/>
    </source>
</evidence>
<keyword evidence="1" id="KW-1133">Transmembrane helix</keyword>
<feature type="transmembrane region" description="Helical" evidence="1">
    <location>
        <begin position="7"/>
        <end position="29"/>
    </location>
</feature>
<dbReference type="EMBL" id="QQAY01000005">
    <property type="protein sequence ID" value="RDI42169.1"/>
    <property type="molecule type" value="Genomic_DNA"/>
</dbReference>
<comment type="caution">
    <text evidence="2">The sequence shown here is derived from an EMBL/GenBank/DDBJ whole genome shotgun (WGS) entry which is preliminary data.</text>
</comment>
<reference evidence="2 3" key="1">
    <citation type="submission" date="2018-07" db="EMBL/GenBank/DDBJ databases">
        <title>Genomic Encyclopedia of Type Strains, Phase IV (KMG-IV): sequencing the most valuable type-strain genomes for metagenomic binning, comparative biology and taxonomic classification.</title>
        <authorList>
            <person name="Goeker M."/>
        </authorList>
    </citation>
    <scope>NUCLEOTIDE SEQUENCE [LARGE SCALE GENOMIC DNA]</scope>
    <source>
        <strain evidence="2 3">DSM 25281</strain>
    </source>
</reference>
<sequence>MRNKHKAASILFLSLSVLLIFVMIANAIIDYQHYLHHPEYSASFSVYFLFKGIAYVISCMGLLVLSFIFAKKGQSAPLGRK</sequence>
<organism evidence="2 3">
    <name type="scientific">Falsibacillus pallidus</name>
    <dbReference type="NCBI Taxonomy" id="493781"/>
    <lineage>
        <taxon>Bacteria</taxon>
        <taxon>Bacillati</taxon>
        <taxon>Bacillota</taxon>
        <taxon>Bacilli</taxon>
        <taxon>Bacillales</taxon>
        <taxon>Bacillaceae</taxon>
        <taxon>Falsibacillus</taxon>
    </lineage>
</organism>
<evidence type="ECO:0000313" key="3">
    <source>
        <dbReference type="Proteomes" id="UP000255326"/>
    </source>
</evidence>